<dbReference type="InterPro" id="IPR002110">
    <property type="entry name" value="Ankyrin_rpt"/>
</dbReference>
<dbReference type="Proteomes" id="UP000649617">
    <property type="component" value="Unassembled WGS sequence"/>
</dbReference>
<protein>
    <submittedName>
        <fullName evidence="4">Uncharacterized protein</fullName>
    </submittedName>
</protein>
<dbReference type="PANTHER" id="PTHR24166">
    <property type="entry name" value="ROLLING PEBBLES, ISOFORM B"/>
    <property type="match status" value="1"/>
</dbReference>
<dbReference type="SUPFAM" id="SSF48403">
    <property type="entry name" value="Ankyrin repeat"/>
    <property type="match status" value="1"/>
</dbReference>
<evidence type="ECO:0000256" key="3">
    <source>
        <dbReference type="PROSITE-ProRule" id="PRU00023"/>
    </source>
</evidence>
<organism evidence="4 5">
    <name type="scientific">Symbiodinium pilosum</name>
    <name type="common">Dinoflagellate</name>
    <dbReference type="NCBI Taxonomy" id="2952"/>
    <lineage>
        <taxon>Eukaryota</taxon>
        <taxon>Sar</taxon>
        <taxon>Alveolata</taxon>
        <taxon>Dinophyceae</taxon>
        <taxon>Suessiales</taxon>
        <taxon>Symbiodiniaceae</taxon>
        <taxon>Symbiodinium</taxon>
    </lineage>
</organism>
<dbReference type="Gene3D" id="1.25.40.20">
    <property type="entry name" value="Ankyrin repeat-containing domain"/>
    <property type="match status" value="2"/>
</dbReference>
<evidence type="ECO:0000256" key="2">
    <source>
        <dbReference type="ARBA" id="ARBA00023043"/>
    </source>
</evidence>
<dbReference type="AlphaFoldDB" id="A0A812RF45"/>
<evidence type="ECO:0000313" key="4">
    <source>
        <dbReference type="EMBL" id="CAE7438303.1"/>
    </source>
</evidence>
<evidence type="ECO:0000313" key="5">
    <source>
        <dbReference type="Proteomes" id="UP000649617"/>
    </source>
</evidence>
<keyword evidence="1" id="KW-0677">Repeat</keyword>
<dbReference type="OrthoDB" id="10264606at2759"/>
<sequence length="164" mass="17921">MDEARDDFALAACLGRIDTVRSLLDAGMRADTLVCDHKSMTMLMVARLRGQVDVVELLIERDAALDTVWRPYSRTVLQLASRLSHLSVAKLLLCKRADPHLLDVRGRTALMIEGMRALMWACAGAHVDIARELLVAGAVVNALDEKGMTALMYTAANGSLSTVR</sequence>
<dbReference type="InterPro" id="IPR036770">
    <property type="entry name" value="Ankyrin_rpt-contain_sf"/>
</dbReference>
<evidence type="ECO:0000256" key="1">
    <source>
        <dbReference type="ARBA" id="ARBA00022737"/>
    </source>
</evidence>
<dbReference type="EMBL" id="CAJNIZ010020267">
    <property type="protein sequence ID" value="CAE7438303.1"/>
    <property type="molecule type" value="Genomic_DNA"/>
</dbReference>
<gene>
    <name evidence="4" type="ORF">SPIL2461_LOCUS10693</name>
</gene>
<feature type="repeat" description="ANK" evidence="3">
    <location>
        <begin position="113"/>
        <end position="145"/>
    </location>
</feature>
<dbReference type="PANTHER" id="PTHR24166:SF48">
    <property type="entry name" value="PROTEIN VAPYRIN"/>
    <property type="match status" value="1"/>
</dbReference>
<dbReference type="PROSITE" id="PS50088">
    <property type="entry name" value="ANK_REPEAT"/>
    <property type="match status" value="1"/>
</dbReference>
<accession>A0A812RF45</accession>
<keyword evidence="2 3" id="KW-0040">ANK repeat</keyword>
<dbReference type="Pfam" id="PF12796">
    <property type="entry name" value="Ank_2"/>
    <property type="match status" value="2"/>
</dbReference>
<reference evidence="4" key="1">
    <citation type="submission" date="2021-02" db="EMBL/GenBank/DDBJ databases">
        <authorList>
            <person name="Dougan E. K."/>
            <person name="Rhodes N."/>
            <person name="Thang M."/>
            <person name="Chan C."/>
        </authorList>
    </citation>
    <scope>NUCLEOTIDE SEQUENCE</scope>
</reference>
<dbReference type="InterPro" id="IPR050889">
    <property type="entry name" value="Dendritic_Spine_Reg/Scaffold"/>
</dbReference>
<dbReference type="SMART" id="SM00248">
    <property type="entry name" value="ANK"/>
    <property type="match status" value="4"/>
</dbReference>
<proteinExistence type="predicted"/>
<keyword evidence="5" id="KW-1185">Reference proteome</keyword>
<comment type="caution">
    <text evidence="4">The sequence shown here is derived from an EMBL/GenBank/DDBJ whole genome shotgun (WGS) entry which is preliminary data.</text>
</comment>
<name>A0A812RF45_SYMPI</name>